<evidence type="ECO:0000256" key="8">
    <source>
        <dbReference type="SAM" id="Phobius"/>
    </source>
</evidence>
<comment type="subcellular location">
    <subcellularLocation>
        <location evidence="1">Cell membrane</location>
        <topology evidence="1">Multi-pass membrane protein</topology>
    </subcellularLocation>
</comment>
<dbReference type="RefSeq" id="WP_011474764.1">
    <property type="nucleotide sequence ID" value="NC_007925.1"/>
</dbReference>
<sequence>MRFTSLIVELIRARPGLVFWLVVTIQATMWFVVPLLLYSAPPPDLALTLAYGREYQVGTELGPPLAFWLADLAYRLAGNHLFGVYLLAQLCAVVTFSALYALGRAVVGPQHAVVAVLLTLTVTAFAGQGVDFGPLVLARPLWALLLLHAWRLIGQGRRNAWFALSIEVGLLLLTTTAAPLLLLLPIGFALANSRSRRALASVDPLFALLVIVVLVLPYLVWVVRADPFALPPLPVADDLVPRLTLGGELVVDLLVALAGMALLILLNLRRIHRGPEDPPILARPPVGALARQFVYFFALALALIGVLLAALFGLNHVVGGAGIALLMSGLAVVVMTGDSIALRRQRILRAAWAAVVAAPAFALLAATLAQPWFGGAERATALPASDIARFFGDSFERRTNRPLPAVAGDPQLAALIAMGASRPHLWLDAAAQKTPWLSAAKFNELGGVVVWRAFDTIGQPPEDIAKRFPGLVPEIPRAFAWLITGRQPPLRIGWAIVRPKPTP</sequence>
<feature type="transmembrane region" description="Helical" evidence="8">
    <location>
        <begin position="350"/>
        <end position="373"/>
    </location>
</feature>
<feature type="transmembrane region" description="Helical" evidence="8">
    <location>
        <begin position="318"/>
        <end position="338"/>
    </location>
</feature>
<dbReference type="HOGENOM" id="CLU_028670_0_0_5"/>
<feature type="transmembrane region" description="Helical" evidence="8">
    <location>
        <begin position="160"/>
        <end position="184"/>
    </location>
</feature>
<dbReference type="GO" id="GO:0016763">
    <property type="term" value="F:pentosyltransferase activity"/>
    <property type="evidence" value="ECO:0007669"/>
    <property type="project" value="TreeGrafter"/>
</dbReference>
<evidence type="ECO:0000256" key="4">
    <source>
        <dbReference type="ARBA" id="ARBA00022679"/>
    </source>
</evidence>
<evidence type="ECO:0000256" key="2">
    <source>
        <dbReference type="ARBA" id="ARBA00022475"/>
    </source>
</evidence>
<dbReference type="KEGG" id="rpc:RPC_4360"/>
<evidence type="ECO:0000256" key="3">
    <source>
        <dbReference type="ARBA" id="ARBA00022676"/>
    </source>
</evidence>
<dbReference type="STRING" id="316056.RPC_4360"/>
<gene>
    <name evidence="10" type="ordered locus">RPC_4360</name>
</gene>
<evidence type="ECO:0000256" key="6">
    <source>
        <dbReference type="ARBA" id="ARBA00022989"/>
    </source>
</evidence>
<protein>
    <recommendedName>
        <fullName evidence="9">Glycosyltransferase RgtA/B/C/D-like domain-containing protein</fullName>
    </recommendedName>
</protein>
<proteinExistence type="predicted"/>
<feature type="transmembrane region" description="Helical" evidence="8">
    <location>
        <begin position="82"/>
        <end position="102"/>
    </location>
</feature>
<dbReference type="eggNOG" id="COG1807">
    <property type="taxonomic scope" value="Bacteria"/>
</dbReference>
<keyword evidence="3" id="KW-0328">Glycosyltransferase</keyword>
<feature type="domain" description="Glycosyltransferase RgtA/B/C/D-like" evidence="9">
    <location>
        <begin position="63"/>
        <end position="221"/>
    </location>
</feature>
<dbReference type="EMBL" id="CP000301">
    <property type="protein sequence ID" value="ABD89883.1"/>
    <property type="molecule type" value="Genomic_DNA"/>
</dbReference>
<feature type="transmembrane region" description="Helical" evidence="8">
    <location>
        <begin position="243"/>
        <end position="266"/>
    </location>
</feature>
<evidence type="ECO:0000256" key="7">
    <source>
        <dbReference type="ARBA" id="ARBA00023136"/>
    </source>
</evidence>
<keyword evidence="2" id="KW-1003">Cell membrane</keyword>
<name>Q20YA3_RHOPB</name>
<keyword evidence="6 8" id="KW-1133">Transmembrane helix</keyword>
<organism evidence="10">
    <name type="scientific">Rhodopseudomonas palustris (strain BisB18)</name>
    <dbReference type="NCBI Taxonomy" id="316056"/>
    <lineage>
        <taxon>Bacteria</taxon>
        <taxon>Pseudomonadati</taxon>
        <taxon>Pseudomonadota</taxon>
        <taxon>Alphaproteobacteria</taxon>
        <taxon>Hyphomicrobiales</taxon>
        <taxon>Nitrobacteraceae</taxon>
        <taxon>Rhodopseudomonas</taxon>
    </lineage>
</organism>
<dbReference type="PANTHER" id="PTHR33908:SF9">
    <property type="entry name" value="BLL5595 PROTEIN"/>
    <property type="match status" value="1"/>
</dbReference>
<dbReference type="GO" id="GO:0005886">
    <property type="term" value="C:plasma membrane"/>
    <property type="evidence" value="ECO:0007669"/>
    <property type="project" value="UniProtKB-SubCell"/>
</dbReference>
<dbReference type="OrthoDB" id="7955969at2"/>
<evidence type="ECO:0000256" key="5">
    <source>
        <dbReference type="ARBA" id="ARBA00022692"/>
    </source>
</evidence>
<reference evidence="10" key="1">
    <citation type="submission" date="2006-03" db="EMBL/GenBank/DDBJ databases">
        <title>Complete sequence of Rhodopseudomonas palustris BisB18.</title>
        <authorList>
            <consortium name="US DOE Joint Genome Institute"/>
            <person name="Copeland A."/>
            <person name="Lucas S."/>
            <person name="Lapidus A."/>
            <person name="Barry K."/>
            <person name="Detter J.C."/>
            <person name="Glavina del Rio T."/>
            <person name="Hammon N."/>
            <person name="Israni S."/>
            <person name="Dalin E."/>
            <person name="Tice H."/>
            <person name="Pitluck S."/>
            <person name="Chain P."/>
            <person name="Malfatti S."/>
            <person name="Shin M."/>
            <person name="Vergez L."/>
            <person name="Schmutz J."/>
            <person name="Larimer F."/>
            <person name="Land M."/>
            <person name="Hauser L."/>
            <person name="Pelletier D.A."/>
            <person name="Kyrpides N."/>
            <person name="Anderson I."/>
            <person name="Oda Y."/>
            <person name="Harwood C.S."/>
            <person name="Richardson P."/>
        </authorList>
    </citation>
    <scope>NUCLEOTIDE SEQUENCE [LARGE SCALE GENOMIC DNA]</scope>
    <source>
        <strain evidence="10">BisB18</strain>
    </source>
</reference>
<dbReference type="Pfam" id="PF13231">
    <property type="entry name" value="PMT_2"/>
    <property type="match status" value="1"/>
</dbReference>
<evidence type="ECO:0000259" key="9">
    <source>
        <dbReference type="Pfam" id="PF13231"/>
    </source>
</evidence>
<keyword evidence="7 8" id="KW-0472">Membrane</keyword>
<feature type="transmembrane region" description="Helical" evidence="8">
    <location>
        <begin position="293"/>
        <end position="312"/>
    </location>
</feature>
<feature type="transmembrane region" description="Helical" evidence="8">
    <location>
        <begin position="114"/>
        <end position="137"/>
    </location>
</feature>
<keyword evidence="5 8" id="KW-0812">Transmembrane</keyword>
<evidence type="ECO:0000256" key="1">
    <source>
        <dbReference type="ARBA" id="ARBA00004651"/>
    </source>
</evidence>
<dbReference type="AlphaFoldDB" id="Q20YA3"/>
<feature type="transmembrane region" description="Helical" evidence="8">
    <location>
        <begin position="205"/>
        <end position="223"/>
    </location>
</feature>
<dbReference type="InterPro" id="IPR050297">
    <property type="entry name" value="LipidA_mod_glycosyltrf_83"/>
</dbReference>
<evidence type="ECO:0000313" key="10">
    <source>
        <dbReference type="EMBL" id="ABD89883.1"/>
    </source>
</evidence>
<feature type="transmembrane region" description="Helical" evidence="8">
    <location>
        <begin position="17"/>
        <end position="38"/>
    </location>
</feature>
<dbReference type="GO" id="GO:0009103">
    <property type="term" value="P:lipopolysaccharide biosynthetic process"/>
    <property type="evidence" value="ECO:0007669"/>
    <property type="project" value="UniProtKB-ARBA"/>
</dbReference>
<dbReference type="InterPro" id="IPR038731">
    <property type="entry name" value="RgtA/B/C-like"/>
</dbReference>
<keyword evidence="4" id="KW-0808">Transferase</keyword>
<accession>Q20YA3</accession>
<dbReference type="PANTHER" id="PTHR33908">
    <property type="entry name" value="MANNOSYLTRANSFERASE YKCB-RELATED"/>
    <property type="match status" value="1"/>
</dbReference>